<proteinExistence type="predicted"/>
<feature type="domain" description="Secretion system C-terminal sorting" evidence="2">
    <location>
        <begin position="536"/>
        <end position="602"/>
    </location>
</feature>
<feature type="signal peptide" evidence="1">
    <location>
        <begin position="1"/>
        <end position="17"/>
    </location>
</feature>
<dbReference type="EMBL" id="JAAGWD010000008">
    <property type="protein sequence ID" value="NEM99300.1"/>
    <property type="molecule type" value="Genomic_DNA"/>
</dbReference>
<feature type="chain" id="PRO_5025587975" evidence="1">
    <location>
        <begin position="18"/>
        <end position="605"/>
    </location>
</feature>
<keyword evidence="1" id="KW-0732">Signal</keyword>
<organism evidence="3 4">
    <name type="scientific">Pontibacter burrus</name>
    <dbReference type="NCBI Taxonomy" id="2704466"/>
    <lineage>
        <taxon>Bacteria</taxon>
        <taxon>Pseudomonadati</taxon>
        <taxon>Bacteroidota</taxon>
        <taxon>Cytophagia</taxon>
        <taxon>Cytophagales</taxon>
        <taxon>Hymenobacteraceae</taxon>
        <taxon>Pontibacter</taxon>
    </lineage>
</organism>
<dbReference type="RefSeq" id="WP_163916338.1">
    <property type="nucleotide sequence ID" value="NZ_JAAGWD010000008.1"/>
</dbReference>
<dbReference type="AlphaFoldDB" id="A0A6B3M055"/>
<protein>
    <submittedName>
        <fullName evidence="3">T9SS type A sorting domain-containing protein</fullName>
    </submittedName>
</protein>
<dbReference type="InterPro" id="IPR026444">
    <property type="entry name" value="Secre_tail"/>
</dbReference>
<gene>
    <name evidence="3" type="ORF">GXP69_16490</name>
</gene>
<dbReference type="NCBIfam" id="TIGR04183">
    <property type="entry name" value="Por_Secre_tail"/>
    <property type="match status" value="1"/>
</dbReference>
<dbReference type="Proteomes" id="UP000474777">
    <property type="component" value="Unassembled WGS sequence"/>
</dbReference>
<dbReference type="Pfam" id="PF18962">
    <property type="entry name" value="Por_Secre_tail"/>
    <property type="match status" value="1"/>
</dbReference>
<evidence type="ECO:0000256" key="1">
    <source>
        <dbReference type="SAM" id="SignalP"/>
    </source>
</evidence>
<keyword evidence="4" id="KW-1185">Reference proteome</keyword>
<evidence type="ECO:0000313" key="3">
    <source>
        <dbReference type="EMBL" id="NEM99300.1"/>
    </source>
</evidence>
<accession>A0A6B3M055</accession>
<evidence type="ECO:0000259" key="2">
    <source>
        <dbReference type="Pfam" id="PF18962"/>
    </source>
</evidence>
<name>A0A6B3M055_9BACT</name>
<sequence length="605" mass="67097">MKKILLLVFILCNYSFAALSQAVLVPLTTEQRQQKTIVTQRSAASEAAVSLPFFDDFATVTGTPDPGRWINGGVFVNNRYAVAPVTKNVATFDGLNAAGQPYMAGATTPGPSDTLTSQPIRLGALAPSDSVYLSFYWQAGGAGDVPDRTAENSFNMVLEFKDNSGNWQQVWRQNATGQATDFAQVFIGVKETRYFHDGFQFRFRNNGLRSGLLDIWNLDYVELNRNRRKGQNTTGDIGISRTVSPLLRNYTAMPVHQFLENPEAALADTVSATLNNLGNVPAAISWSGFVKRDGTATVDTFLIGQALVPPNARQYEIVGTPRVSNLSLPSTGFTLLHGIRLNTEEQNPLQAANDTTFRRTTFADYYAYDDGTAEAGFAFLANGNVTQVAMRFELNRADQVRGFKIYFPRILPLHEGRTISVRIWEDNAGLPGRVLHQQTFEVQYTANENEFYEVALNQPVPVDGIFYLGWSQPANQFINFGFDRNSNAPGTRFLWTSQTNWQADTYLEGAVMMRPLMTGQALGIEDEDPAAATIILYPNPANGRVQVDGLYKTITVFDVTGRQVHTQQRNAQLNSVDLRHLPSGMYTFRIDTGKTIITRKIILTL</sequence>
<evidence type="ECO:0000313" key="4">
    <source>
        <dbReference type="Proteomes" id="UP000474777"/>
    </source>
</evidence>
<reference evidence="3 4" key="1">
    <citation type="submission" date="2020-02" db="EMBL/GenBank/DDBJ databases">
        <authorList>
            <person name="Kim M.K."/>
        </authorList>
    </citation>
    <scope>NUCLEOTIDE SEQUENCE [LARGE SCALE GENOMIC DNA]</scope>
    <source>
        <strain evidence="3 4">BT327</strain>
    </source>
</reference>
<comment type="caution">
    <text evidence="3">The sequence shown here is derived from an EMBL/GenBank/DDBJ whole genome shotgun (WGS) entry which is preliminary data.</text>
</comment>